<evidence type="ECO:0000313" key="2">
    <source>
        <dbReference type="EMBL" id="OIS92698.1"/>
    </source>
</evidence>
<name>A0A1J6I1E5_9HYPH</name>
<evidence type="ECO:0000313" key="3">
    <source>
        <dbReference type="Proteomes" id="UP000182985"/>
    </source>
</evidence>
<dbReference type="PANTHER" id="PTHR21015:SF28">
    <property type="entry name" value="SLL1722 PROTEIN"/>
    <property type="match status" value="1"/>
</dbReference>
<dbReference type="Pfam" id="PF04101">
    <property type="entry name" value="Glyco_tran_28_C"/>
    <property type="match status" value="1"/>
</dbReference>
<organism evidence="2 3">
    <name type="scientific">Brucella cytisi</name>
    <dbReference type="NCBI Taxonomy" id="407152"/>
    <lineage>
        <taxon>Bacteria</taxon>
        <taxon>Pseudomonadati</taxon>
        <taxon>Pseudomonadota</taxon>
        <taxon>Alphaproteobacteria</taxon>
        <taxon>Hyphomicrobiales</taxon>
        <taxon>Brucellaceae</taxon>
        <taxon>Brucella/Ochrobactrum group</taxon>
        <taxon>Brucella</taxon>
    </lineage>
</organism>
<dbReference type="PANTHER" id="PTHR21015">
    <property type="entry name" value="UDP-N-ACETYLGLUCOSAMINE--N-ACETYLMURAMYL-(PENTAPEPTIDE) PYROPHOSPHORYL-UNDECAPRENOL N-ACETYLGLUCOSAMINE TRANSFERASE 1"/>
    <property type="match status" value="1"/>
</dbReference>
<dbReference type="EMBL" id="MOEC01000014">
    <property type="protein sequence ID" value="OIS92698.1"/>
    <property type="molecule type" value="Genomic_DNA"/>
</dbReference>
<accession>A0A1J6I1E5</accession>
<dbReference type="Proteomes" id="UP000182985">
    <property type="component" value="Unassembled WGS sequence"/>
</dbReference>
<keyword evidence="2" id="KW-0808">Transferase</keyword>
<dbReference type="GO" id="GO:0016758">
    <property type="term" value="F:hexosyltransferase activity"/>
    <property type="evidence" value="ECO:0007669"/>
    <property type="project" value="InterPro"/>
</dbReference>
<dbReference type="AlphaFoldDB" id="A0A1J6I1E5"/>
<protein>
    <submittedName>
        <fullName evidence="2">Glycosyl transferase</fullName>
    </submittedName>
</protein>
<reference evidence="2 3" key="1">
    <citation type="submission" date="2016-10" db="EMBL/GenBank/DDBJ databases">
        <title>The Draft Genome Sequence of the Potato Rhizosphere Bacteria Ochrobactrum sp. IPA7.2.</title>
        <authorList>
            <person name="Gogoleva N.E."/>
            <person name="Khlopko Y.A."/>
            <person name="Burygin G.L."/>
            <person name="Plotnikov A.O."/>
        </authorList>
    </citation>
    <scope>NUCLEOTIDE SEQUENCE [LARGE SCALE GENOMIC DNA]</scope>
    <source>
        <strain evidence="2 3">IPA7.2</strain>
    </source>
</reference>
<dbReference type="Gene3D" id="3.40.50.2000">
    <property type="entry name" value="Glycogen Phosphorylase B"/>
    <property type="match status" value="1"/>
</dbReference>
<keyword evidence="3" id="KW-1185">Reference proteome</keyword>
<evidence type="ECO:0000259" key="1">
    <source>
        <dbReference type="Pfam" id="PF04101"/>
    </source>
</evidence>
<sequence length="385" mass="41392">MDEGMSGRSGSLAPKALFYVQHLLGIGHIARASRIASAMKDDGFDVTVITGGLPVPGFPADGISVIALPPVVASNAGFSGLADSQGQPANETFLSCRRDRLLEIFHRLKPDMVIIEAFPFGRRQMRFELIPLIEAIESSLPRPKLITSVRDIVQQRTKPGRNEETVALVRAHFDCVLVHGDENFVPLSCSFPLAEEIADRIVHTGLVAAPPAPAITQKFDIVISAGGGAVGAALVHSALGAARQHARHKWCVIAGPNLPETDFQKLLQDSPPNVDVVRFRNDFPSLLRGAEVSVSQAGYNTVCDLLQAGCRAILVPFTRGGETEQAVRAQRLEEMGLAITISEDCLDVQVLSDAISAALENPRPPMTALDLDGARKTACYLRSLR</sequence>
<comment type="caution">
    <text evidence="2">The sequence shown here is derived from an EMBL/GenBank/DDBJ whole genome shotgun (WGS) entry which is preliminary data.</text>
</comment>
<gene>
    <name evidence="2" type="ORF">BLA27_14745</name>
</gene>
<dbReference type="SUPFAM" id="SSF53756">
    <property type="entry name" value="UDP-Glycosyltransferase/glycogen phosphorylase"/>
    <property type="match status" value="1"/>
</dbReference>
<feature type="domain" description="Glycosyl transferase family 28 C-terminal" evidence="1">
    <location>
        <begin position="227"/>
        <end position="363"/>
    </location>
</feature>
<proteinExistence type="predicted"/>
<dbReference type="InterPro" id="IPR007235">
    <property type="entry name" value="Glyco_trans_28_C"/>
</dbReference>